<dbReference type="STRING" id="1150600.ADIARSV_1396"/>
<protein>
    <submittedName>
        <fullName evidence="1">Uncharacterized protein</fullName>
    </submittedName>
</protein>
<evidence type="ECO:0000313" key="1">
    <source>
        <dbReference type="EMBL" id="EOR95395.1"/>
    </source>
</evidence>
<name>R9GV40_9SPHI</name>
<dbReference type="Proteomes" id="UP000014174">
    <property type="component" value="Unassembled WGS sequence"/>
</dbReference>
<comment type="caution">
    <text evidence="1">The sequence shown here is derived from an EMBL/GenBank/DDBJ whole genome shotgun (WGS) entry which is preliminary data.</text>
</comment>
<proteinExistence type="predicted"/>
<organism evidence="1 2">
    <name type="scientific">Arcticibacter svalbardensis MN12-7</name>
    <dbReference type="NCBI Taxonomy" id="1150600"/>
    <lineage>
        <taxon>Bacteria</taxon>
        <taxon>Pseudomonadati</taxon>
        <taxon>Bacteroidota</taxon>
        <taxon>Sphingobacteriia</taxon>
        <taxon>Sphingobacteriales</taxon>
        <taxon>Sphingobacteriaceae</taxon>
        <taxon>Arcticibacter</taxon>
    </lineage>
</organism>
<sequence>MEYAGRVTAFKPINFIDFTKRVFAINLHDMASNTARHADIAILMPLYTETCFLLTMIDTIRLQRILGGAKTILHLHTLLRTNQLQFA</sequence>
<accession>R9GV40</accession>
<keyword evidence="2" id="KW-1185">Reference proteome</keyword>
<reference evidence="1 2" key="1">
    <citation type="journal article" date="2013" name="Genome Announc.">
        <title>Draft Genome Sequence of Arcticibacter svalbardensis Strain MN12-7T, a Member of the Family Sphingobacteriaceae Isolated from an Arctic Soil Sample.</title>
        <authorList>
            <person name="Shivaji S."/>
            <person name="Ara S."/>
            <person name="Prasad S."/>
            <person name="Manasa B.P."/>
            <person name="Begum Z."/>
            <person name="Singh A."/>
            <person name="Kumar Pinnaka A."/>
        </authorList>
    </citation>
    <scope>NUCLEOTIDE SEQUENCE [LARGE SCALE GENOMIC DNA]</scope>
    <source>
        <strain evidence="1 2">MN12-7</strain>
    </source>
</reference>
<dbReference type="AlphaFoldDB" id="R9GV40"/>
<evidence type="ECO:0000313" key="2">
    <source>
        <dbReference type="Proteomes" id="UP000014174"/>
    </source>
</evidence>
<dbReference type="EMBL" id="AQPN01000051">
    <property type="protein sequence ID" value="EOR95395.1"/>
    <property type="molecule type" value="Genomic_DNA"/>
</dbReference>
<gene>
    <name evidence="1" type="ORF">ADIARSV_1396</name>
</gene>